<evidence type="ECO:0000313" key="8">
    <source>
        <dbReference type="Proteomes" id="UP000184212"/>
    </source>
</evidence>
<dbReference type="InterPro" id="IPR000923">
    <property type="entry name" value="BlueCu_1"/>
</dbReference>
<dbReference type="InterPro" id="IPR028871">
    <property type="entry name" value="BlueCu_1_BS"/>
</dbReference>
<dbReference type="EMBL" id="FQWQ01000001">
    <property type="protein sequence ID" value="SHG50850.1"/>
    <property type="molecule type" value="Genomic_DNA"/>
</dbReference>
<keyword evidence="4" id="KW-0186">Copper</keyword>
<dbReference type="Gene3D" id="2.60.40.420">
    <property type="entry name" value="Cupredoxins - blue copper proteins"/>
    <property type="match status" value="1"/>
</dbReference>
<proteinExistence type="predicted"/>
<organism evidence="7 8">
    <name type="scientific">Chryseolinea serpens</name>
    <dbReference type="NCBI Taxonomy" id="947013"/>
    <lineage>
        <taxon>Bacteria</taxon>
        <taxon>Pseudomonadati</taxon>
        <taxon>Bacteroidota</taxon>
        <taxon>Cytophagia</taxon>
        <taxon>Cytophagales</taxon>
        <taxon>Fulvivirgaceae</taxon>
        <taxon>Chryseolinea</taxon>
    </lineage>
</organism>
<dbReference type="STRING" id="947013.SAMN04488109_0581"/>
<dbReference type="GO" id="GO:0005507">
    <property type="term" value="F:copper ion binding"/>
    <property type="evidence" value="ECO:0007669"/>
    <property type="project" value="InterPro"/>
</dbReference>
<evidence type="ECO:0000259" key="6">
    <source>
        <dbReference type="Pfam" id="PF00127"/>
    </source>
</evidence>
<keyword evidence="2" id="KW-0479">Metal-binding</keyword>
<keyword evidence="3" id="KW-0249">Electron transport</keyword>
<dbReference type="GO" id="GO:0009055">
    <property type="term" value="F:electron transfer activity"/>
    <property type="evidence" value="ECO:0007669"/>
    <property type="project" value="InterPro"/>
</dbReference>
<dbReference type="Pfam" id="PF00127">
    <property type="entry name" value="Copper-bind"/>
    <property type="match status" value="1"/>
</dbReference>
<feature type="signal peptide" evidence="5">
    <location>
        <begin position="1"/>
        <end position="21"/>
    </location>
</feature>
<dbReference type="PANTHER" id="PTHR33546">
    <property type="entry name" value="LARGE, MULTIFUNCTIONAL SECRETED PROTEIN-RELATED"/>
    <property type="match status" value="1"/>
</dbReference>
<dbReference type="PANTHER" id="PTHR33546:SF1">
    <property type="entry name" value="LARGE, MULTIFUNCTIONAL SECRETED PROTEIN"/>
    <property type="match status" value="1"/>
</dbReference>
<dbReference type="AlphaFoldDB" id="A0A1M5KE13"/>
<dbReference type="SUPFAM" id="SSF49503">
    <property type="entry name" value="Cupredoxins"/>
    <property type="match status" value="1"/>
</dbReference>
<dbReference type="RefSeq" id="WP_073134681.1">
    <property type="nucleotide sequence ID" value="NZ_FQWQ01000001.1"/>
</dbReference>
<evidence type="ECO:0000313" key="7">
    <source>
        <dbReference type="EMBL" id="SHG50850.1"/>
    </source>
</evidence>
<keyword evidence="8" id="KW-1185">Reference proteome</keyword>
<keyword evidence="1" id="KW-0813">Transport</keyword>
<evidence type="ECO:0000256" key="5">
    <source>
        <dbReference type="SAM" id="SignalP"/>
    </source>
</evidence>
<feature type="domain" description="Blue (type 1) copper" evidence="6">
    <location>
        <begin position="554"/>
        <end position="665"/>
    </location>
</feature>
<evidence type="ECO:0000256" key="4">
    <source>
        <dbReference type="ARBA" id="ARBA00023008"/>
    </source>
</evidence>
<dbReference type="CDD" id="cd04233">
    <property type="entry name" value="Auracyanin"/>
    <property type="match status" value="1"/>
</dbReference>
<protein>
    <submittedName>
        <fullName evidence="7">Azurin</fullName>
    </submittedName>
</protein>
<keyword evidence="5" id="KW-0732">Signal</keyword>
<dbReference type="PROSITE" id="PS00196">
    <property type="entry name" value="COPPER_BLUE"/>
    <property type="match status" value="1"/>
</dbReference>
<name>A0A1M5KE13_9BACT</name>
<evidence type="ECO:0000256" key="1">
    <source>
        <dbReference type="ARBA" id="ARBA00022448"/>
    </source>
</evidence>
<evidence type="ECO:0000256" key="3">
    <source>
        <dbReference type="ARBA" id="ARBA00022982"/>
    </source>
</evidence>
<dbReference type="InterPro" id="IPR011042">
    <property type="entry name" value="6-blade_b-propeller_TolB-like"/>
</dbReference>
<accession>A0A1M5KE13</accession>
<evidence type="ECO:0000256" key="2">
    <source>
        <dbReference type="ARBA" id="ARBA00022723"/>
    </source>
</evidence>
<dbReference type="Gene3D" id="2.120.10.30">
    <property type="entry name" value="TolB, C-terminal domain"/>
    <property type="match status" value="1"/>
</dbReference>
<reference evidence="7 8" key="1">
    <citation type="submission" date="2016-11" db="EMBL/GenBank/DDBJ databases">
        <authorList>
            <person name="Jaros S."/>
            <person name="Januszkiewicz K."/>
            <person name="Wedrychowicz H."/>
        </authorList>
    </citation>
    <scope>NUCLEOTIDE SEQUENCE [LARGE SCALE GENOMIC DNA]</scope>
    <source>
        <strain evidence="7 8">DSM 24574</strain>
    </source>
</reference>
<gene>
    <name evidence="7" type="ORF">SAMN04488109_0581</name>
</gene>
<dbReference type="Proteomes" id="UP000184212">
    <property type="component" value="Unassembled WGS sequence"/>
</dbReference>
<dbReference type="OrthoDB" id="9814063at2"/>
<feature type="chain" id="PRO_5012996953" evidence="5">
    <location>
        <begin position="22"/>
        <end position="667"/>
    </location>
</feature>
<dbReference type="SUPFAM" id="SSF63829">
    <property type="entry name" value="Calcium-dependent phosphotriesterase"/>
    <property type="match status" value="1"/>
</dbReference>
<sequence length="667" mass="73710">MKIFAGLFFLSLIFLTSGSNAQATRPQAEEDYYALKTISIPENVKLEVGGLAVLPDGRVAVSTRRGEIWMIENPYEGEPRYSRFASGMHETLGLNYRDGAFYCTQRGELTRITDTDNDGRADLFETLYKFDLSGNYHEYAYGPVFDKNGDMFVTLNVAWIGYGEGLAKWHGWLLKIKKDGTMEPIATGLRSPAGIIVNSSNDIFYAENQGDWVGSGRVTHLEKGDFAGNAGGLRWTKEPESPVKLTREELAKVDNGQPMFEAAKIIKELKLPAVWFPHTLMGISTADILEDTTQGAFGPFAGQYFVSDQGHSKIMRMTLEKVNGKYQGACYPFREGFASGLIRLRFGLDGSVFGGMTSRGWSSTGPELYALQRLVWTGKVPFEIKTVQARPDGFELEFTSPVNKAVAKDAAHYEFNGFTYHYHHQYGSEIINNEKCTLKGIIVSEDGKKVRVVLDNLREGYIHEVKLTDFTGENGLPLLHNTAYYTLNAIPAGEKVVLTESQMVHAHHAMAMPEKTTATAATKAVTPAKATAKRQLKMPADWKQPDQVIAIGTKPGLKFDITELQAKAGSKIKLVFSNNDDMTHNLVIVEPGSAKEVGDQAFNLGLKGSQMSYIPNSAKVLFHTNLIQPGTSETIYFTVPAKPGVYTYLCTYPGHAMIMQGTLKVTK</sequence>
<dbReference type="InterPro" id="IPR008972">
    <property type="entry name" value="Cupredoxin"/>
</dbReference>